<gene>
    <name evidence="1" type="ORF">NUKP37_18550</name>
</gene>
<comment type="caution">
    <text evidence="1">The sequence shown here is derived from an EMBL/GenBank/DDBJ whole genome shotgun (WGS) entry which is preliminary data.</text>
</comment>
<evidence type="ECO:0000313" key="1">
    <source>
        <dbReference type="EMBL" id="GKJ90972.1"/>
    </source>
</evidence>
<dbReference type="AlphaFoldDB" id="A0A9P3P608"/>
<name>A0A9P3P608_KLEVA</name>
<protein>
    <submittedName>
        <fullName evidence="1">Uncharacterized protein</fullName>
    </submittedName>
</protein>
<dbReference type="EMBL" id="BQTA01000004">
    <property type="protein sequence ID" value="GKJ90972.1"/>
    <property type="molecule type" value="Genomic_DNA"/>
</dbReference>
<evidence type="ECO:0000313" key="2">
    <source>
        <dbReference type="Proteomes" id="UP001060507"/>
    </source>
</evidence>
<proteinExistence type="predicted"/>
<sequence length="76" mass="8751">MNRAQYGLTITLRNQCLQWMRPAIEFIDYALHVNLCISGRHVSEPGLGLAQSNVNVDHAARLPVRHDTLAWRERKK</sequence>
<accession>A0A9P3P608</accession>
<reference evidence="1" key="1">
    <citation type="journal article" date="2022" name="J. Appl. Microbiol.">
        <title>PCR-based ORF typing of Klebsiella pneumoniae for rapid identification of global clones and transmission events.</title>
        <authorList>
            <person name="Nonogaki R."/>
            <person name="Iijima A."/>
            <person name="Kawamura K."/>
            <person name="Kayama S."/>
            <person name="Sugai M."/>
            <person name="Yagi T."/>
            <person name="Arakawa Y."/>
            <person name="Doi Y."/>
            <person name="Suzuki M."/>
        </authorList>
    </citation>
    <scope>NUCLEOTIDE SEQUENCE</scope>
    <source>
        <strain evidence="1">NUKP-37</strain>
    </source>
</reference>
<dbReference type="Proteomes" id="UP001060507">
    <property type="component" value="Unassembled WGS sequence"/>
</dbReference>
<organism evidence="1 2">
    <name type="scientific">Klebsiella variicola</name>
    <dbReference type="NCBI Taxonomy" id="244366"/>
    <lineage>
        <taxon>Bacteria</taxon>
        <taxon>Pseudomonadati</taxon>
        <taxon>Pseudomonadota</taxon>
        <taxon>Gammaproteobacteria</taxon>
        <taxon>Enterobacterales</taxon>
        <taxon>Enterobacteriaceae</taxon>
        <taxon>Klebsiella/Raoultella group</taxon>
        <taxon>Klebsiella</taxon>
        <taxon>Klebsiella pneumoniae complex</taxon>
    </lineage>
</organism>